<name>A0A540LE75_MALBA</name>
<evidence type="ECO:0000313" key="4">
    <source>
        <dbReference type="Proteomes" id="UP000315295"/>
    </source>
</evidence>
<evidence type="ECO:0000256" key="2">
    <source>
        <dbReference type="PROSITE-ProRule" id="PRU00708"/>
    </source>
</evidence>
<comment type="caution">
    <text evidence="3">The sequence shown here is derived from an EMBL/GenBank/DDBJ whole genome shotgun (WGS) entry which is preliminary data.</text>
</comment>
<keyword evidence="4" id="KW-1185">Reference proteome</keyword>
<evidence type="ECO:0000256" key="1">
    <source>
        <dbReference type="ARBA" id="ARBA00022737"/>
    </source>
</evidence>
<dbReference type="EMBL" id="VIEB01000621">
    <property type="protein sequence ID" value="TQD84771.1"/>
    <property type="molecule type" value="Genomic_DNA"/>
</dbReference>
<dbReference type="AlphaFoldDB" id="A0A540LE75"/>
<dbReference type="NCBIfam" id="TIGR00756">
    <property type="entry name" value="PPR"/>
    <property type="match status" value="1"/>
</dbReference>
<dbReference type="Gene3D" id="1.25.40.10">
    <property type="entry name" value="Tetratricopeptide repeat domain"/>
    <property type="match status" value="1"/>
</dbReference>
<proteinExistence type="predicted"/>
<dbReference type="PROSITE" id="PS51375">
    <property type="entry name" value="PPR"/>
    <property type="match status" value="1"/>
</dbReference>
<dbReference type="STRING" id="106549.A0A540LE75"/>
<accession>A0A540LE75</accession>
<protein>
    <recommendedName>
        <fullName evidence="5">Pentatricopeptide repeat-containing protein</fullName>
    </recommendedName>
</protein>
<reference evidence="3 4" key="1">
    <citation type="journal article" date="2019" name="G3 (Bethesda)">
        <title>Sequencing of a Wild Apple (Malus baccata) Genome Unravels the Differences Between Cultivated and Wild Apple Species Regarding Disease Resistance and Cold Tolerance.</title>
        <authorList>
            <person name="Chen X."/>
        </authorList>
    </citation>
    <scope>NUCLEOTIDE SEQUENCE [LARGE SCALE GENOMIC DNA]</scope>
    <source>
        <strain evidence="4">cv. Shandingzi</strain>
        <tissue evidence="3">Leaves</tissue>
    </source>
</reference>
<evidence type="ECO:0008006" key="5">
    <source>
        <dbReference type="Google" id="ProtNLM"/>
    </source>
</evidence>
<dbReference type="InterPro" id="IPR011990">
    <property type="entry name" value="TPR-like_helical_dom_sf"/>
</dbReference>
<gene>
    <name evidence="3" type="ORF">C1H46_029697</name>
</gene>
<dbReference type="Proteomes" id="UP000315295">
    <property type="component" value="Unassembled WGS sequence"/>
</dbReference>
<feature type="repeat" description="PPR" evidence="2">
    <location>
        <begin position="9"/>
        <end position="43"/>
    </location>
</feature>
<dbReference type="InterPro" id="IPR002885">
    <property type="entry name" value="PPR_rpt"/>
</dbReference>
<keyword evidence="1" id="KW-0677">Repeat</keyword>
<organism evidence="3 4">
    <name type="scientific">Malus baccata</name>
    <name type="common">Siberian crab apple</name>
    <name type="synonym">Pyrus baccata</name>
    <dbReference type="NCBI Taxonomy" id="106549"/>
    <lineage>
        <taxon>Eukaryota</taxon>
        <taxon>Viridiplantae</taxon>
        <taxon>Streptophyta</taxon>
        <taxon>Embryophyta</taxon>
        <taxon>Tracheophyta</taxon>
        <taxon>Spermatophyta</taxon>
        <taxon>Magnoliopsida</taxon>
        <taxon>eudicotyledons</taxon>
        <taxon>Gunneridae</taxon>
        <taxon>Pentapetalae</taxon>
        <taxon>rosids</taxon>
        <taxon>fabids</taxon>
        <taxon>Rosales</taxon>
        <taxon>Rosaceae</taxon>
        <taxon>Amygdaloideae</taxon>
        <taxon>Maleae</taxon>
        <taxon>Malus</taxon>
    </lineage>
</organism>
<sequence>MTKHGFTPDSYTYSSQIEVLCLEGVLDEAMEIFKVMEENNLRPDTDNFNANGVDNVLKTI</sequence>
<dbReference type="Pfam" id="PF12854">
    <property type="entry name" value="PPR_1"/>
    <property type="match status" value="1"/>
</dbReference>
<evidence type="ECO:0000313" key="3">
    <source>
        <dbReference type="EMBL" id="TQD84771.1"/>
    </source>
</evidence>